<dbReference type="OMA" id="ECMQCIT"/>
<organism evidence="2 3">
    <name type="scientific">Dothistroma septosporum (strain NZE10 / CBS 128990)</name>
    <name type="common">Red band needle blight fungus</name>
    <name type="synonym">Mycosphaerella pini</name>
    <dbReference type="NCBI Taxonomy" id="675120"/>
    <lineage>
        <taxon>Eukaryota</taxon>
        <taxon>Fungi</taxon>
        <taxon>Dikarya</taxon>
        <taxon>Ascomycota</taxon>
        <taxon>Pezizomycotina</taxon>
        <taxon>Dothideomycetes</taxon>
        <taxon>Dothideomycetidae</taxon>
        <taxon>Mycosphaerellales</taxon>
        <taxon>Mycosphaerellaceae</taxon>
        <taxon>Dothistroma</taxon>
    </lineage>
</organism>
<name>N1PIA3_DOTSN</name>
<dbReference type="Proteomes" id="UP000016933">
    <property type="component" value="Unassembled WGS sequence"/>
</dbReference>
<proteinExistence type="predicted"/>
<dbReference type="HOGENOM" id="CLU_746017_0_0_1"/>
<reference evidence="2 3" key="2">
    <citation type="journal article" date="2012" name="PLoS Pathog.">
        <title>Diverse lifestyles and strategies of plant pathogenesis encoded in the genomes of eighteen Dothideomycetes fungi.</title>
        <authorList>
            <person name="Ohm R.A."/>
            <person name="Feau N."/>
            <person name="Henrissat B."/>
            <person name="Schoch C.L."/>
            <person name="Horwitz B.A."/>
            <person name="Barry K.W."/>
            <person name="Condon B.J."/>
            <person name="Copeland A.C."/>
            <person name="Dhillon B."/>
            <person name="Glaser F."/>
            <person name="Hesse C.N."/>
            <person name="Kosti I."/>
            <person name="LaButti K."/>
            <person name="Lindquist E.A."/>
            <person name="Lucas S."/>
            <person name="Salamov A.A."/>
            <person name="Bradshaw R.E."/>
            <person name="Ciuffetti L."/>
            <person name="Hamelin R.C."/>
            <person name="Kema G.H.J."/>
            <person name="Lawrence C."/>
            <person name="Scott J.A."/>
            <person name="Spatafora J.W."/>
            <person name="Turgeon B.G."/>
            <person name="de Wit P.J.G.M."/>
            <person name="Zhong S."/>
            <person name="Goodwin S.B."/>
            <person name="Grigoriev I.V."/>
        </authorList>
    </citation>
    <scope>NUCLEOTIDE SEQUENCE [LARGE SCALE GENOMIC DNA]</scope>
    <source>
        <strain evidence="3">NZE10 / CBS 128990</strain>
    </source>
</reference>
<evidence type="ECO:0000256" key="1">
    <source>
        <dbReference type="SAM" id="MobiDB-lite"/>
    </source>
</evidence>
<dbReference type="EMBL" id="KB446543">
    <property type="protein sequence ID" value="EME41046.1"/>
    <property type="molecule type" value="Genomic_DNA"/>
</dbReference>
<reference evidence="3" key="1">
    <citation type="journal article" date="2012" name="PLoS Genet.">
        <title>The genomes of the fungal plant pathogens Cladosporium fulvum and Dothistroma septosporum reveal adaptation to different hosts and lifestyles but also signatures of common ancestry.</title>
        <authorList>
            <person name="de Wit P.J.G.M."/>
            <person name="van der Burgt A."/>
            <person name="Oekmen B."/>
            <person name="Stergiopoulos I."/>
            <person name="Abd-Elsalam K.A."/>
            <person name="Aerts A.L."/>
            <person name="Bahkali A.H."/>
            <person name="Beenen H.G."/>
            <person name="Chettri P."/>
            <person name="Cox M.P."/>
            <person name="Datema E."/>
            <person name="de Vries R.P."/>
            <person name="Dhillon B."/>
            <person name="Ganley A.R."/>
            <person name="Griffiths S.A."/>
            <person name="Guo Y."/>
            <person name="Hamelin R.C."/>
            <person name="Henrissat B."/>
            <person name="Kabir M.S."/>
            <person name="Jashni M.K."/>
            <person name="Kema G."/>
            <person name="Klaubauf S."/>
            <person name="Lapidus A."/>
            <person name="Levasseur A."/>
            <person name="Lindquist E."/>
            <person name="Mehrabi R."/>
            <person name="Ohm R.A."/>
            <person name="Owen T.J."/>
            <person name="Salamov A."/>
            <person name="Schwelm A."/>
            <person name="Schijlen E."/>
            <person name="Sun H."/>
            <person name="van den Burg H.A."/>
            <person name="van Ham R.C.H.J."/>
            <person name="Zhang S."/>
            <person name="Goodwin S.B."/>
            <person name="Grigoriev I.V."/>
            <person name="Collemare J."/>
            <person name="Bradshaw R.E."/>
        </authorList>
    </citation>
    <scope>NUCLEOTIDE SEQUENCE [LARGE SCALE GENOMIC DNA]</scope>
    <source>
        <strain evidence="3">NZE10 / CBS 128990</strain>
    </source>
</reference>
<dbReference type="eggNOG" id="ENOG502R93M">
    <property type="taxonomic scope" value="Eukaryota"/>
</dbReference>
<gene>
    <name evidence="2" type="ORF">DOTSEDRAFT_37756</name>
</gene>
<protein>
    <submittedName>
        <fullName evidence="2">Uncharacterized protein</fullName>
    </submittedName>
</protein>
<feature type="compositionally biased region" description="Polar residues" evidence="1">
    <location>
        <begin position="265"/>
        <end position="274"/>
    </location>
</feature>
<feature type="region of interest" description="Disordered" evidence="1">
    <location>
        <begin position="265"/>
        <end position="296"/>
    </location>
</feature>
<accession>N1PIA3</accession>
<evidence type="ECO:0000313" key="2">
    <source>
        <dbReference type="EMBL" id="EME41046.1"/>
    </source>
</evidence>
<dbReference type="AlphaFoldDB" id="N1PIA3"/>
<feature type="region of interest" description="Disordered" evidence="1">
    <location>
        <begin position="1"/>
        <end position="47"/>
    </location>
</feature>
<keyword evidence="3" id="KW-1185">Reference proteome</keyword>
<evidence type="ECO:0000313" key="3">
    <source>
        <dbReference type="Proteomes" id="UP000016933"/>
    </source>
</evidence>
<sequence>MPPSPPQTPTSSSVYSRTVVDAPLAPRKSNGRTFPEFPRYGQPTTKYPRRPRVLNVRYLPGHYKQGCITITSEQWNKTRTKDLSLNVSTGVFSKGSGPSQDPPQKSTSEVRIDAVAAGLNDAHFAMPCIRNSLRHELTCGHTICTSEPEVCAKNCKGSHDPGQVKDCDTPFECMQCITNHVQEMQYGRLAMFTAELADRANEMGKSSDWVHDKIGFMEMAWRDEDLEEIRSLLEIGKGRFCQSLWIEPEIQDLVDTADKARMIPTTSSQEQYASPTWMHRSTPEPSNPRSRISIEDRVYSPRSSISAITTTDSRLPSLQRSVTKLFARREKKEAQPARPPSAAGTDSSSPDFIPPYADDEPEAEQVTMGFE</sequence>
<feature type="region of interest" description="Disordered" evidence="1">
    <location>
        <begin position="326"/>
        <end position="371"/>
    </location>
</feature>
<dbReference type="OrthoDB" id="3640311at2759"/>